<protein>
    <submittedName>
        <fullName evidence="4">Concanavalin A-like lectin/glucanase domain-containing protein</fullName>
    </submittedName>
</protein>
<dbReference type="InterPro" id="IPR002594">
    <property type="entry name" value="GH12"/>
</dbReference>
<dbReference type="InterPro" id="IPR013320">
    <property type="entry name" value="ConA-like_dom_sf"/>
</dbReference>
<evidence type="ECO:0000256" key="3">
    <source>
        <dbReference type="SAM" id="SignalP"/>
    </source>
</evidence>
<dbReference type="GO" id="GO:0030246">
    <property type="term" value="F:carbohydrate binding"/>
    <property type="evidence" value="ECO:0007669"/>
    <property type="project" value="UniProtKB-KW"/>
</dbReference>
<keyword evidence="4" id="KW-0430">Lectin</keyword>
<keyword evidence="2" id="KW-0624">Polysaccharide degradation</keyword>
<dbReference type="Proteomes" id="UP000193144">
    <property type="component" value="Unassembled WGS sequence"/>
</dbReference>
<dbReference type="SUPFAM" id="SSF49899">
    <property type="entry name" value="Concanavalin A-like lectins/glucanases"/>
    <property type="match status" value="1"/>
</dbReference>
<dbReference type="PANTHER" id="PTHR34002">
    <property type="entry name" value="BLR1656 PROTEIN"/>
    <property type="match status" value="1"/>
</dbReference>
<dbReference type="PANTHER" id="PTHR34002:SF10">
    <property type="entry name" value="PUTATIVE-RELATED"/>
    <property type="match status" value="1"/>
</dbReference>
<keyword evidence="2" id="KW-0326">Glycosidase</keyword>
<dbReference type="Pfam" id="PF01670">
    <property type="entry name" value="Glyco_hydro_12"/>
    <property type="match status" value="1"/>
</dbReference>
<dbReference type="Gene3D" id="2.60.120.180">
    <property type="match status" value="1"/>
</dbReference>
<dbReference type="InterPro" id="IPR013319">
    <property type="entry name" value="GH11/12"/>
</dbReference>
<name>A0A1Y1YEN0_9PLEO</name>
<dbReference type="GO" id="GO:0000272">
    <property type="term" value="P:polysaccharide catabolic process"/>
    <property type="evidence" value="ECO:0007669"/>
    <property type="project" value="UniProtKB-KW"/>
</dbReference>
<organism evidence="4 5">
    <name type="scientific">Clohesyomyces aquaticus</name>
    <dbReference type="NCBI Taxonomy" id="1231657"/>
    <lineage>
        <taxon>Eukaryota</taxon>
        <taxon>Fungi</taxon>
        <taxon>Dikarya</taxon>
        <taxon>Ascomycota</taxon>
        <taxon>Pezizomycotina</taxon>
        <taxon>Dothideomycetes</taxon>
        <taxon>Pleosporomycetidae</taxon>
        <taxon>Pleosporales</taxon>
        <taxon>Lindgomycetaceae</taxon>
        <taxon>Clohesyomyces</taxon>
    </lineage>
</organism>
<keyword evidence="2" id="KW-0378">Hydrolase</keyword>
<evidence type="ECO:0000313" key="4">
    <source>
        <dbReference type="EMBL" id="ORX96501.1"/>
    </source>
</evidence>
<gene>
    <name evidence="4" type="ORF">BCR34DRAFT_607617</name>
</gene>
<keyword evidence="5" id="KW-1185">Reference proteome</keyword>
<dbReference type="AlphaFoldDB" id="A0A1Y1YEN0"/>
<sequence length="265" mass="28759">MRVSTAIYLSLLSTVSASPVVDVAGTPTRVVRGATAVQEQVSLCSQYAYYSANGYEVLNNLWGKDAATSGSQCTYYEGGSASGIQYSSTWTWRGGENSVKSYIYAGKIVPKGIKISNVKSMQTTFNWNYNNTNGVRANVAYDIFTAQDPNHVNSSGDYELMIWVGRIGTIYPIGSQTVTVTIAGQSWDLWTGYNGSMRVFSFVRSGSNDVKNFSADAKLFYNYLVQNQGFPASNQNIIVFQTGTEAFTGGPAKFSVSQFSATIAT</sequence>
<keyword evidence="2" id="KW-0119">Carbohydrate metabolism</keyword>
<evidence type="ECO:0000256" key="2">
    <source>
        <dbReference type="RuleBase" id="RU361163"/>
    </source>
</evidence>
<reference evidence="4 5" key="1">
    <citation type="submission" date="2016-07" db="EMBL/GenBank/DDBJ databases">
        <title>Pervasive Adenine N6-methylation of Active Genes in Fungi.</title>
        <authorList>
            <consortium name="DOE Joint Genome Institute"/>
            <person name="Mondo S.J."/>
            <person name="Dannebaum R.O."/>
            <person name="Kuo R.C."/>
            <person name="Labutti K."/>
            <person name="Haridas S."/>
            <person name="Kuo A."/>
            <person name="Salamov A."/>
            <person name="Ahrendt S.R."/>
            <person name="Lipzen A."/>
            <person name="Sullivan W."/>
            <person name="Andreopoulos W.B."/>
            <person name="Clum A."/>
            <person name="Lindquist E."/>
            <person name="Daum C."/>
            <person name="Ramamoorthy G.K."/>
            <person name="Gryganskyi A."/>
            <person name="Culley D."/>
            <person name="Magnuson J.K."/>
            <person name="James T.Y."/>
            <person name="O'Malley M.A."/>
            <person name="Stajich J.E."/>
            <person name="Spatafora J.W."/>
            <person name="Visel A."/>
            <person name="Grigoriev I.V."/>
        </authorList>
    </citation>
    <scope>NUCLEOTIDE SEQUENCE [LARGE SCALE GENOMIC DNA]</scope>
    <source>
        <strain evidence="4 5">CBS 115471</strain>
    </source>
</reference>
<keyword evidence="3" id="KW-0732">Signal</keyword>
<dbReference type="STRING" id="1231657.A0A1Y1YEN0"/>
<feature type="chain" id="PRO_5012078828" evidence="3">
    <location>
        <begin position="18"/>
        <end position="265"/>
    </location>
</feature>
<evidence type="ECO:0000256" key="1">
    <source>
        <dbReference type="ARBA" id="ARBA00005519"/>
    </source>
</evidence>
<comment type="similarity">
    <text evidence="1 2">Belongs to the glycosyl hydrolase 12 (cellulase H) family.</text>
</comment>
<dbReference type="GO" id="GO:0008810">
    <property type="term" value="F:cellulase activity"/>
    <property type="evidence" value="ECO:0007669"/>
    <property type="project" value="InterPro"/>
</dbReference>
<evidence type="ECO:0000313" key="5">
    <source>
        <dbReference type="Proteomes" id="UP000193144"/>
    </source>
</evidence>
<dbReference type="OrthoDB" id="89349at2759"/>
<accession>A0A1Y1YEN0</accession>
<proteinExistence type="inferred from homology"/>
<comment type="caution">
    <text evidence="4">The sequence shown here is derived from an EMBL/GenBank/DDBJ whole genome shotgun (WGS) entry which is preliminary data.</text>
</comment>
<dbReference type="EMBL" id="MCFA01000255">
    <property type="protein sequence ID" value="ORX96501.1"/>
    <property type="molecule type" value="Genomic_DNA"/>
</dbReference>
<feature type="signal peptide" evidence="3">
    <location>
        <begin position="1"/>
        <end position="17"/>
    </location>
</feature>